<dbReference type="RefSeq" id="XP_060408310.1">
    <property type="nucleotide sequence ID" value="XM_060562382.1"/>
</dbReference>
<feature type="compositionally biased region" description="Low complexity" evidence="1">
    <location>
        <begin position="224"/>
        <end position="247"/>
    </location>
</feature>
<organism evidence="2 3">
    <name type="scientific">Colletotrichum navitas</name>
    <dbReference type="NCBI Taxonomy" id="681940"/>
    <lineage>
        <taxon>Eukaryota</taxon>
        <taxon>Fungi</taxon>
        <taxon>Dikarya</taxon>
        <taxon>Ascomycota</taxon>
        <taxon>Pezizomycotina</taxon>
        <taxon>Sordariomycetes</taxon>
        <taxon>Hypocreomycetidae</taxon>
        <taxon>Glomerellales</taxon>
        <taxon>Glomerellaceae</taxon>
        <taxon>Colletotrichum</taxon>
        <taxon>Colletotrichum graminicola species complex</taxon>
    </lineage>
</organism>
<evidence type="ECO:0000313" key="2">
    <source>
        <dbReference type="EMBL" id="KAK1570154.1"/>
    </source>
</evidence>
<feature type="region of interest" description="Disordered" evidence="1">
    <location>
        <begin position="183"/>
        <end position="247"/>
    </location>
</feature>
<dbReference type="Proteomes" id="UP001230504">
    <property type="component" value="Unassembled WGS sequence"/>
</dbReference>
<gene>
    <name evidence="2" type="ORF">LY79DRAFT_642791</name>
</gene>
<dbReference type="GeneID" id="85446622"/>
<proteinExistence type="predicted"/>
<feature type="compositionally biased region" description="Basic and acidic residues" evidence="1">
    <location>
        <begin position="205"/>
        <end position="214"/>
    </location>
</feature>
<feature type="compositionally biased region" description="Low complexity" evidence="1">
    <location>
        <begin position="190"/>
        <end position="203"/>
    </location>
</feature>
<evidence type="ECO:0000313" key="3">
    <source>
        <dbReference type="Proteomes" id="UP001230504"/>
    </source>
</evidence>
<sequence length="247" mass="27202">MPSEPCPVAPCEPAKPPRSLTGRAITRSSYLFRGRTLGEIVSCHPSPRITWRSSDWIIMKSYLAFYCLSIPAIRSMATAPSTVEVRCRILDDPPSARDNTCLTLVELAAKLNIDMPSLLDEEWTIIRKKMASSLINTLTEETKKGILMQFFDADTGLPTLDWPDDIRSAWTYKEWWGDNDARLLPPPEGSDATAAAASSSSDTESCQRVRDRYDGSPSSSLITAPASPRSVPSPSSPSPQLQSRLEP</sequence>
<keyword evidence="3" id="KW-1185">Reference proteome</keyword>
<dbReference type="AlphaFoldDB" id="A0AAD8UZU1"/>
<evidence type="ECO:0000256" key="1">
    <source>
        <dbReference type="SAM" id="MobiDB-lite"/>
    </source>
</evidence>
<reference evidence="2" key="1">
    <citation type="submission" date="2021-06" db="EMBL/GenBank/DDBJ databases">
        <title>Comparative genomics, transcriptomics and evolutionary studies reveal genomic signatures of adaptation to plant cell wall in hemibiotrophic fungi.</title>
        <authorList>
            <consortium name="DOE Joint Genome Institute"/>
            <person name="Baroncelli R."/>
            <person name="Diaz J.F."/>
            <person name="Benocci T."/>
            <person name="Peng M."/>
            <person name="Battaglia E."/>
            <person name="Haridas S."/>
            <person name="Andreopoulos W."/>
            <person name="Labutti K."/>
            <person name="Pangilinan J."/>
            <person name="Floch G.L."/>
            <person name="Makela M.R."/>
            <person name="Henrissat B."/>
            <person name="Grigoriev I.V."/>
            <person name="Crouch J.A."/>
            <person name="De Vries R.P."/>
            <person name="Sukno S.A."/>
            <person name="Thon M.R."/>
        </authorList>
    </citation>
    <scope>NUCLEOTIDE SEQUENCE</scope>
    <source>
        <strain evidence="2">CBS 125086</strain>
    </source>
</reference>
<dbReference type="EMBL" id="JAHLJV010000111">
    <property type="protein sequence ID" value="KAK1570154.1"/>
    <property type="molecule type" value="Genomic_DNA"/>
</dbReference>
<comment type="caution">
    <text evidence="2">The sequence shown here is derived from an EMBL/GenBank/DDBJ whole genome shotgun (WGS) entry which is preliminary data.</text>
</comment>
<name>A0AAD8UZU1_9PEZI</name>
<protein>
    <submittedName>
        <fullName evidence="2">Uncharacterized protein</fullName>
    </submittedName>
</protein>
<accession>A0AAD8UZU1</accession>